<dbReference type="PANTHER" id="PTHR45828:SF33">
    <property type="entry name" value="DOMON DOMAIN-CONTAINING PROTEIN"/>
    <property type="match status" value="1"/>
</dbReference>
<dbReference type="Gene3D" id="2.60.40.4060">
    <property type="entry name" value="Reeler domain"/>
    <property type="match status" value="1"/>
</dbReference>
<dbReference type="Proteomes" id="UP001566132">
    <property type="component" value="Unassembled WGS sequence"/>
</dbReference>
<evidence type="ECO:0000256" key="1">
    <source>
        <dbReference type="SAM" id="SignalP"/>
    </source>
</evidence>
<evidence type="ECO:0000313" key="4">
    <source>
        <dbReference type="Proteomes" id="UP001566132"/>
    </source>
</evidence>
<feature type="signal peptide" evidence="1">
    <location>
        <begin position="1"/>
        <end position="18"/>
    </location>
</feature>
<name>A0ABD1E7G6_HYPHA</name>
<dbReference type="Pfam" id="PF02014">
    <property type="entry name" value="Reeler"/>
    <property type="match status" value="1"/>
</dbReference>
<evidence type="ECO:0000313" key="3">
    <source>
        <dbReference type="EMBL" id="KAL1490614.1"/>
    </source>
</evidence>
<dbReference type="PANTHER" id="PTHR45828">
    <property type="entry name" value="CYTOCHROME B561/FERRIC REDUCTASE TRANSMEMBRANE"/>
    <property type="match status" value="1"/>
</dbReference>
<comment type="caution">
    <text evidence="3">The sequence shown here is derived from an EMBL/GenBank/DDBJ whole genome shotgun (WGS) entry which is preliminary data.</text>
</comment>
<gene>
    <name evidence="3" type="ORF">ABEB36_013276</name>
</gene>
<dbReference type="AlphaFoldDB" id="A0ABD1E7G6"/>
<sequence length="160" mass="17410">MSKFISVVLFSLIATVWSYQVGAPETTCSTMTPSHGVAAQKSPFPYKISLNKKSVKANEIVNIQIQGKPFKGLLLQVRDSNQNAVGSFRIPATDSNFKAINCHGQKQSAATHKNPSFKKDSSLDWQAPAEPGTYNAYATVVAENGYKFWVAQPIGTITVN</sequence>
<evidence type="ECO:0000259" key="2">
    <source>
        <dbReference type="PROSITE" id="PS51019"/>
    </source>
</evidence>
<feature type="domain" description="Reelin" evidence="2">
    <location>
        <begin position="5"/>
        <end position="160"/>
    </location>
</feature>
<feature type="chain" id="PRO_5044836880" description="Reelin domain-containing protein" evidence="1">
    <location>
        <begin position="19"/>
        <end position="160"/>
    </location>
</feature>
<dbReference type="InterPro" id="IPR051237">
    <property type="entry name" value="Ferric-chelate_Red/DefProt"/>
</dbReference>
<dbReference type="CDD" id="cd08544">
    <property type="entry name" value="Reeler"/>
    <property type="match status" value="1"/>
</dbReference>
<organism evidence="3 4">
    <name type="scientific">Hypothenemus hampei</name>
    <name type="common">Coffee berry borer</name>
    <dbReference type="NCBI Taxonomy" id="57062"/>
    <lineage>
        <taxon>Eukaryota</taxon>
        <taxon>Metazoa</taxon>
        <taxon>Ecdysozoa</taxon>
        <taxon>Arthropoda</taxon>
        <taxon>Hexapoda</taxon>
        <taxon>Insecta</taxon>
        <taxon>Pterygota</taxon>
        <taxon>Neoptera</taxon>
        <taxon>Endopterygota</taxon>
        <taxon>Coleoptera</taxon>
        <taxon>Polyphaga</taxon>
        <taxon>Cucujiformia</taxon>
        <taxon>Curculionidae</taxon>
        <taxon>Scolytinae</taxon>
        <taxon>Hypothenemus</taxon>
    </lineage>
</organism>
<dbReference type="PROSITE" id="PS51019">
    <property type="entry name" value="REELIN"/>
    <property type="match status" value="1"/>
</dbReference>
<keyword evidence="4" id="KW-1185">Reference proteome</keyword>
<dbReference type="InterPro" id="IPR042307">
    <property type="entry name" value="Reeler_sf"/>
</dbReference>
<protein>
    <recommendedName>
        <fullName evidence="2">Reelin domain-containing protein</fullName>
    </recommendedName>
</protein>
<keyword evidence="1" id="KW-0732">Signal</keyword>
<accession>A0ABD1E7G6</accession>
<dbReference type="InterPro" id="IPR002861">
    <property type="entry name" value="Reeler_dom"/>
</dbReference>
<dbReference type="EMBL" id="JBDJPC010000010">
    <property type="protein sequence ID" value="KAL1490614.1"/>
    <property type="molecule type" value="Genomic_DNA"/>
</dbReference>
<reference evidence="3 4" key="1">
    <citation type="submission" date="2024-05" db="EMBL/GenBank/DDBJ databases">
        <title>Genetic variation in Jamaican populations of the coffee berry borer (Hypothenemus hampei).</title>
        <authorList>
            <person name="Errbii M."/>
            <person name="Myrie A."/>
        </authorList>
    </citation>
    <scope>NUCLEOTIDE SEQUENCE [LARGE SCALE GENOMIC DNA]</scope>
    <source>
        <strain evidence="3">JA-Hopewell-2020-01-JO</strain>
        <tissue evidence="3">Whole body</tissue>
    </source>
</reference>
<proteinExistence type="predicted"/>